<comment type="caution">
    <text evidence="6">The sequence shown here is derived from an EMBL/GenBank/DDBJ whole genome shotgun (WGS) entry which is preliminary data.</text>
</comment>
<evidence type="ECO:0000256" key="2">
    <source>
        <dbReference type="ARBA" id="ARBA00022833"/>
    </source>
</evidence>
<dbReference type="PANTHER" id="PTHR43401:SF2">
    <property type="entry name" value="L-THREONINE 3-DEHYDROGENASE"/>
    <property type="match status" value="1"/>
</dbReference>
<dbReference type="InterPro" id="IPR036291">
    <property type="entry name" value="NAD(P)-bd_dom_sf"/>
</dbReference>
<protein>
    <submittedName>
        <fullName evidence="6">Zinc-binding dehydrogenase</fullName>
    </submittedName>
</protein>
<dbReference type="AlphaFoldDB" id="A0AAJ1MJM0"/>
<accession>A0AAJ1MJM0</accession>
<evidence type="ECO:0000256" key="1">
    <source>
        <dbReference type="ARBA" id="ARBA00022723"/>
    </source>
</evidence>
<name>A0AAJ1MJM0_9SPIO</name>
<keyword evidence="2 4" id="KW-0862">Zinc</keyword>
<dbReference type="Gene3D" id="3.90.180.10">
    <property type="entry name" value="Medium-chain alcohol dehydrogenases, catalytic domain"/>
    <property type="match status" value="1"/>
</dbReference>
<keyword evidence="3" id="KW-0560">Oxidoreductase</keyword>
<evidence type="ECO:0000259" key="5">
    <source>
        <dbReference type="SMART" id="SM00829"/>
    </source>
</evidence>
<dbReference type="Pfam" id="PF00107">
    <property type="entry name" value="ADH_zinc_N"/>
    <property type="match status" value="1"/>
</dbReference>
<proteinExistence type="inferred from homology"/>
<dbReference type="PROSITE" id="PS00059">
    <property type="entry name" value="ADH_ZINC"/>
    <property type="match status" value="1"/>
</dbReference>
<keyword evidence="1 4" id="KW-0479">Metal-binding</keyword>
<evidence type="ECO:0000256" key="4">
    <source>
        <dbReference type="RuleBase" id="RU361277"/>
    </source>
</evidence>
<dbReference type="InterPro" id="IPR002328">
    <property type="entry name" value="ADH_Zn_CS"/>
</dbReference>
<dbReference type="Proteomes" id="UP001221217">
    <property type="component" value="Unassembled WGS sequence"/>
</dbReference>
<comment type="similarity">
    <text evidence="4">Belongs to the zinc-containing alcohol dehydrogenase family.</text>
</comment>
<dbReference type="Pfam" id="PF08240">
    <property type="entry name" value="ADH_N"/>
    <property type="match status" value="1"/>
</dbReference>
<dbReference type="InterPro" id="IPR013149">
    <property type="entry name" value="ADH-like_C"/>
</dbReference>
<dbReference type="InterPro" id="IPR013154">
    <property type="entry name" value="ADH-like_N"/>
</dbReference>
<organism evidence="6 7">
    <name type="scientific">Candidatus Thalassospirochaeta sargassi</name>
    <dbReference type="NCBI Taxonomy" id="3119039"/>
    <lineage>
        <taxon>Bacteria</taxon>
        <taxon>Pseudomonadati</taxon>
        <taxon>Spirochaetota</taxon>
        <taxon>Spirochaetia</taxon>
        <taxon>Spirochaetales</taxon>
        <taxon>Spirochaetaceae</taxon>
        <taxon>Candidatus Thalassospirochaeta</taxon>
    </lineage>
</organism>
<dbReference type="Gene3D" id="3.40.50.720">
    <property type="entry name" value="NAD(P)-binding Rossmann-like Domain"/>
    <property type="match status" value="1"/>
</dbReference>
<dbReference type="SUPFAM" id="SSF51735">
    <property type="entry name" value="NAD(P)-binding Rossmann-fold domains"/>
    <property type="match status" value="1"/>
</dbReference>
<gene>
    <name evidence="6" type="ORF">PQJ61_12985</name>
</gene>
<dbReference type="PANTHER" id="PTHR43401">
    <property type="entry name" value="L-THREONINE 3-DEHYDROGENASE"/>
    <property type="match status" value="1"/>
</dbReference>
<evidence type="ECO:0000313" key="7">
    <source>
        <dbReference type="Proteomes" id="UP001221217"/>
    </source>
</evidence>
<dbReference type="EMBL" id="JAQQAL010000030">
    <property type="protein sequence ID" value="MDC7227673.1"/>
    <property type="molecule type" value="Genomic_DNA"/>
</dbReference>
<comment type="cofactor">
    <cofactor evidence="4">
        <name>Zn(2+)</name>
        <dbReference type="ChEBI" id="CHEBI:29105"/>
    </cofactor>
</comment>
<dbReference type="InterPro" id="IPR050129">
    <property type="entry name" value="Zn_alcohol_dh"/>
</dbReference>
<reference evidence="6 7" key="1">
    <citation type="submission" date="2022-12" db="EMBL/GenBank/DDBJ databases">
        <title>Metagenome assembled genome from gulf of manar.</title>
        <authorList>
            <person name="Kohli P."/>
            <person name="Pk S."/>
            <person name="Venkata Ramana C."/>
            <person name="Sasikala C."/>
        </authorList>
    </citation>
    <scope>NUCLEOTIDE SEQUENCE [LARGE SCALE GENOMIC DNA]</scope>
    <source>
        <strain evidence="6">JB008</strain>
    </source>
</reference>
<feature type="domain" description="Enoyl reductase (ER)" evidence="5">
    <location>
        <begin position="14"/>
        <end position="345"/>
    </location>
</feature>
<dbReference type="InterPro" id="IPR020843">
    <property type="entry name" value="ER"/>
</dbReference>
<sequence length="357" mass="38196">MNIPEKMKAVVLMGPDHIEVKEVDVPKPGPVDVLIKVESCALCGSDSGLIHSPFPGQPPYGEHIIGHEYAGTVVALGETVDEFEIGDRVTVEAHYGCGRCRNCRLGDYTACLNYGKPEKGHRANGFTTPGGNAQYVINHINTVHKIPDHVSMDEASLATNLGCVLYGFETVGGFIAGQSVVVFGPGPMGLSAVQAARAMGAGKIILMGTRDSRLKIAKDLGADVVVNVKEHDAYEAIMDETGGLGCDYAVESSGSQAGLGAAIKSTKRMGKVLLVGFPHVPFPADFEDLALNNKYIYTVRGEGWANVGRAVSFLDRGLVDLKPMITHTFPIDEINQAFETFNKRIDGAIKVISRPQE</sequence>
<evidence type="ECO:0000256" key="3">
    <source>
        <dbReference type="ARBA" id="ARBA00023002"/>
    </source>
</evidence>
<dbReference type="GO" id="GO:0008270">
    <property type="term" value="F:zinc ion binding"/>
    <property type="evidence" value="ECO:0007669"/>
    <property type="project" value="InterPro"/>
</dbReference>
<dbReference type="SUPFAM" id="SSF50129">
    <property type="entry name" value="GroES-like"/>
    <property type="match status" value="1"/>
</dbReference>
<dbReference type="InterPro" id="IPR011032">
    <property type="entry name" value="GroES-like_sf"/>
</dbReference>
<dbReference type="GO" id="GO:0016616">
    <property type="term" value="F:oxidoreductase activity, acting on the CH-OH group of donors, NAD or NADP as acceptor"/>
    <property type="evidence" value="ECO:0007669"/>
    <property type="project" value="UniProtKB-ARBA"/>
</dbReference>
<evidence type="ECO:0000313" key="6">
    <source>
        <dbReference type="EMBL" id="MDC7227673.1"/>
    </source>
</evidence>
<dbReference type="SMART" id="SM00829">
    <property type="entry name" value="PKS_ER"/>
    <property type="match status" value="1"/>
</dbReference>